<dbReference type="Gene3D" id="3.40.190.10">
    <property type="entry name" value="Periplasmic binding protein-like II"/>
    <property type="match status" value="1"/>
</dbReference>
<keyword evidence="2" id="KW-0732">Signal</keyword>
<accession>A0A6S7E3Q1</accession>
<name>A0A6S7E3Q1_9BURK</name>
<dbReference type="CDD" id="cd13578">
    <property type="entry name" value="PBP2_Bug27"/>
    <property type="match status" value="1"/>
</dbReference>
<dbReference type="PANTHER" id="PTHR42928">
    <property type="entry name" value="TRICARBOXYLATE-BINDING PROTEIN"/>
    <property type="match status" value="1"/>
</dbReference>
<evidence type="ECO:0000256" key="2">
    <source>
        <dbReference type="SAM" id="SignalP"/>
    </source>
</evidence>
<reference evidence="3 4" key="1">
    <citation type="submission" date="2020-04" db="EMBL/GenBank/DDBJ databases">
        <authorList>
            <person name="De Canck E."/>
        </authorList>
    </citation>
    <scope>NUCLEOTIDE SEQUENCE [LARGE SCALE GENOMIC DNA]</scope>
    <source>
        <strain evidence="3 4">LMG 26788</strain>
    </source>
</reference>
<dbReference type="Gene3D" id="3.40.190.150">
    <property type="entry name" value="Bordetella uptake gene, domain 1"/>
    <property type="match status" value="1"/>
</dbReference>
<dbReference type="Pfam" id="PF03401">
    <property type="entry name" value="TctC"/>
    <property type="match status" value="1"/>
</dbReference>
<gene>
    <name evidence="3" type="ORF">LMG26788_03935</name>
</gene>
<dbReference type="AlphaFoldDB" id="A0A6S7E3Q1"/>
<dbReference type="InterPro" id="IPR005064">
    <property type="entry name" value="BUG"/>
</dbReference>
<dbReference type="EMBL" id="CADIKZ010000011">
    <property type="protein sequence ID" value="CAB3894239.1"/>
    <property type="molecule type" value="Genomic_DNA"/>
</dbReference>
<protein>
    <recommendedName>
        <fullName evidence="5">Tripartite tricarboxylate transporter substrate binding protein</fullName>
    </recommendedName>
</protein>
<evidence type="ECO:0008006" key="5">
    <source>
        <dbReference type="Google" id="ProtNLM"/>
    </source>
</evidence>
<dbReference type="Proteomes" id="UP000494203">
    <property type="component" value="Unassembled WGS sequence"/>
</dbReference>
<dbReference type="InterPro" id="IPR042100">
    <property type="entry name" value="Bug_dom1"/>
</dbReference>
<keyword evidence="4" id="KW-1185">Reference proteome</keyword>
<dbReference type="PANTHER" id="PTHR42928:SF5">
    <property type="entry name" value="BLR1237 PROTEIN"/>
    <property type="match status" value="1"/>
</dbReference>
<dbReference type="PIRSF" id="PIRSF017082">
    <property type="entry name" value="YflP"/>
    <property type="match status" value="1"/>
</dbReference>
<comment type="similarity">
    <text evidence="1">Belongs to the UPF0065 (bug) family.</text>
</comment>
<organism evidence="3 4">
    <name type="scientific">Achromobacter pulmonis</name>
    <dbReference type="NCBI Taxonomy" id="1389932"/>
    <lineage>
        <taxon>Bacteria</taxon>
        <taxon>Pseudomonadati</taxon>
        <taxon>Pseudomonadota</taxon>
        <taxon>Betaproteobacteria</taxon>
        <taxon>Burkholderiales</taxon>
        <taxon>Alcaligenaceae</taxon>
        <taxon>Achromobacter</taxon>
    </lineage>
</organism>
<evidence type="ECO:0000313" key="3">
    <source>
        <dbReference type="EMBL" id="CAB3894239.1"/>
    </source>
</evidence>
<dbReference type="RefSeq" id="WP_236756171.1">
    <property type="nucleotide sequence ID" value="NZ_CADIJV010000007.1"/>
</dbReference>
<evidence type="ECO:0000256" key="1">
    <source>
        <dbReference type="ARBA" id="ARBA00006987"/>
    </source>
</evidence>
<sequence length="322" mass="33564">MNMLLRLVFLCAGALCAIQAGAAGNPAGPIRLVVGFPPGGGTDGAARIIAEKLPALLDQPTIVENRGGAGGTLGALNVTRSAPDGNTLFFGTSAELIINPVTRKTAPYDVLKQFTPIGEVGSVSFVLVVPASSPITSVPSLIARAKAHPDRLNFSSFGIGSTNHMIGALFLSRTGISATHIPYQGSAPAMSALLANEVDFTFETAAVALPHIKSGKLRALATPSPARLRDLPDTPTLRELGFQDMAAEGWMGVLAPANVAPDVVQRLNAALNTVLRMPDVREKLTARGVEVSPGSASQFRDMLAAEQGKWRRVAQESGISLD</sequence>
<proteinExistence type="inferred from homology"/>
<dbReference type="SUPFAM" id="SSF53850">
    <property type="entry name" value="Periplasmic binding protein-like II"/>
    <property type="match status" value="1"/>
</dbReference>
<feature type="signal peptide" evidence="2">
    <location>
        <begin position="1"/>
        <end position="22"/>
    </location>
</feature>
<feature type="chain" id="PRO_5028924283" description="Tripartite tricarboxylate transporter substrate binding protein" evidence="2">
    <location>
        <begin position="23"/>
        <end position="322"/>
    </location>
</feature>
<evidence type="ECO:0000313" key="4">
    <source>
        <dbReference type="Proteomes" id="UP000494203"/>
    </source>
</evidence>